<evidence type="ECO:0000313" key="5">
    <source>
        <dbReference type="Proteomes" id="UP000584642"/>
    </source>
</evidence>
<feature type="compositionally biased region" description="Low complexity" evidence="1">
    <location>
        <begin position="466"/>
        <end position="480"/>
    </location>
</feature>
<dbReference type="Pfam" id="PF13229">
    <property type="entry name" value="Beta_helix"/>
    <property type="match status" value="1"/>
</dbReference>
<dbReference type="Gene3D" id="2.60.60.40">
    <property type="match status" value="3"/>
</dbReference>
<dbReference type="InterPro" id="IPR008979">
    <property type="entry name" value="Galactose-bd-like_sf"/>
</dbReference>
<dbReference type="SUPFAM" id="SSF51126">
    <property type="entry name" value="Pectin lyase-like"/>
    <property type="match status" value="1"/>
</dbReference>
<name>A0ABX2TJK1_9PROT</name>
<dbReference type="InterPro" id="IPR006626">
    <property type="entry name" value="PbH1"/>
</dbReference>
<sequence>MATIVLKPGMSIQAAIDANPAGTTFLLEAGVYRGAQFTPKDGQSFIGSAGTVLNGAVEVNGWQSSGSYWKASGLPAPLQPAGIGANGSTLPTLREDLFVNDTLYKRVGSLAEVKDGTWYYDQGSRTAYLSKSPAGAKVEMSSTAQAIRGEADNVTLKNITVEKYASAAQTGAIDIDGDNWSVEHVTARFNHGVGLVMGRGTTVTGGHYNDNGQVGIGAWKADGAKVTGVEAARNNYAGFDTFWDAGGLKITESTGVTVKDSYIHHNNGVGLWFDIDMKNVLVENNTIALNKQVGLAYEISWDAVIRNNDFIRNGTPEPGQPGNWLVGAQLGIQNSTNIQVYGNTMEAANGAGGIALLHENRGGSTYGTWTTKNITITDNEITYLGNNILSGFQVNYQQSQSHGWNIVWNNNDWIVPDGSKQLWMFDSSLREWASARTIPGFEANGHLIVETSQPGTVAPPTGYDPGHGTTTPTVPTTPTTPTTPPPSPPAGPDTIVVRAAAQSWNGDPSFKLMVDGVAVGSAATVTTQKAAGWQDITFKLDLPDNAAKIGVNFFNDAYGGAGKDRNLYVDSVTVNGSKLTLDKSALTSNGTASAGLPSSGPDTVTVRVSGDLYKGNAGFKLVADGQELTGPAYTSTAKGSGWQDVTVKVDLPDGAKSLGVTFINNLYESASQDRNLYVDSVTVNGTKLAVDKSGLMKTGDTATATLGSTSGGGTGGGTGTGGTGGDVVVIKAAGDAYKGDPGFKLLADGALVGGPTYVSTDHGDGWQEFVYRLNLPDSTKTLGVDFFNDFSEGPGLDRNLHLHSVSVNGHELLDHDQTMTHNGMVGFDVSSLV</sequence>
<evidence type="ECO:0000313" key="4">
    <source>
        <dbReference type="EMBL" id="NYZ24207.1"/>
    </source>
</evidence>
<protein>
    <recommendedName>
        <fullName evidence="6">Right handed beta helix domain-containing protein</fullName>
    </recommendedName>
</protein>
<evidence type="ECO:0000259" key="2">
    <source>
        <dbReference type="Pfam" id="PF13229"/>
    </source>
</evidence>
<feature type="domain" description="Carbohydrate binding module xylan-binding" evidence="3">
    <location>
        <begin position="603"/>
        <end position="693"/>
    </location>
</feature>
<dbReference type="InterPro" id="IPR011050">
    <property type="entry name" value="Pectin_lyase_fold/virulence"/>
</dbReference>
<comment type="caution">
    <text evidence="4">The sequence shown here is derived from an EMBL/GenBank/DDBJ whole genome shotgun (WGS) entry which is preliminary data.</text>
</comment>
<dbReference type="InterPro" id="IPR012334">
    <property type="entry name" value="Pectin_lyas_fold"/>
</dbReference>
<dbReference type="Proteomes" id="UP000584642">
    <property type="component" value="Unassembled WGS sequence"/>
</dbReference>
<dbReference type="InterPro" id="IPR039448">
    <property type="entry name" value="Beta_helix"/>
</dbReference>
<dbReference type="InterPro" id="IPR031768">
    <property type="entry name" value="CBM60_xylan-bd"/>
</dbReference>
<dbReference type="SUPFAM" id="SSF49785">
    <property type="entry name" value="Galactose-binding domain-like"/>
    <property type="match status" value="1"/>
</dbReference>
<keyword evidence="5" id="KW-1185">Reference proteome</keyword>
<dbReference type="EMBL" id="JABFDB010000037">
    <property type="protein sequence ID" value="NYZ24207.1"/>
    <property type="molecule type" value="Genomic_DNA"/>
</dbReference>
<dbReference type="Pfam" id="PF16841">
    <property type="entry name" value="CBM60"/>
    <property type="match status" value="3"/>
</dbReference>
<evidence type="ECO:0000259" key="3">
    <source>
        <dbReference type="Pfam" id="PF16841"/>
    </source>
</evidence>
<reference evidence="4 5" key="1">
    <citation type="submission" date="2020-05" db="EMBL/GenBank/DDBJ databases">
        <title>Azospirillum oleiclasticum sp. nov, a nitrogen-fixing and heavy crude oil-emulsifying bacterium isolated from the crude oil of Yumen Oilfield.</title>
        <authorList>
            <person name="Wu D."/>
            <person name="Cai M."/>
            <person name="Zhang X."/>
        </authorList>
    </citation>
    <scope>NUCLEOTIDE SEQUENCE [LARGE SCALE GENOMIC DNA]</scope>
    <source>
        <strain evidence="4 5">ROY-1-1-2</strain>
    </source>
</reference>
<organism evidence="4 5">
    <name type="scientific">Azospirillum oleiclasticum</name>
    <dbReference type="NCBI Taxonomy" id="2735135"/>
    <lineage>
        <taxon>Bacteria</taxon>
        <taxon>Pseudomonadati</taxon>
        <taxon>Pseudomonadota</taxon>
        <taxon>Alphaproteobacteria</taxon>
        <taxon>Rhodospirillales</taxon>
        <taxon>Azospirillaceae</taxon>
        <taxon>Azospirillum</taxon>
    </lineage>
</organism>
<evidence type="ECO:0008006" key="6">
    <source>
        <dbReference type="Google" id="ProtNLM"/>
    </source>
</evidence>
<proteinExistence type="predicted"/>
<accession>A0ABX2TJK1</accession>
<dbReference type="Gene3D" id="2.160.20.10">
    <property type="entry name" value="Single-stranded right-handed beta-helix, Pectin lyase-like"/>
    <property type="match status" value="1"/>
</dbReference>
<evidence type="ECO:0000256" key="1">
    <source>
        <dbReference type="SAM" id="MobiDB-lite"/>
    </source>
</evidence>
<dbReference type="SMART" id="SM00710">
    <property type="entry name" value="PbH1"/>
    <property type="match status" value="8"/>
</dbReference>
<feature type="domain" description="Carbohydrate binding module xylan-binding" evidence="3">
    <location>
        <begin position="494"/>
        <end position="582"/>
    </location>
</feature>
<dbReference type="RefSeq" id="WP_180285983.1">
    <property type="nucleotide sequence ID" value="NZ_JABFDB010000037.1"/>
</dbReference>
<feature type="compositionally biased region" description="Pro residues" evidence="1">
    <location>
        <begin position="481"/>
        <end position="491"/>
    </location>
</feature>
<feature type="domain" description="Carbohydrate binding module xylan-binding" evidence="3">
    <location>
        <begin position="728"/>
        <end position="817"/>
    </location>
</feature>
<feature type="domain" description="Right handed beta helix" evidence="2">
    <location>
        <begin position="172"/>
        <end position="344"/>
    </location>
</feature>
<gene>
    <name evidence="4" type="ORF">HND93_31260</name>
</gene>
<feature type="region of interest" description="Disordered" evidence="1">
    <location>
        <begin position="455"/>
        <end position="493"/>
    </location>
</feature>